<accession>A0A286SFE8</accession>
<organism evidence="1 2">
    <name type="scientific">Variovorax boronicumulans</name>
    <dbReference type="NCBI Taxonomy" id="436515"/>
    <lineage>
        <taxon>Bacteria</taxon>
        <taxon>Pseudomonadati</taxon>
        <taxon>Pseudomonadota</taxon>
        <taxon>Betaproteobacteria</taxon>
        <taxon>Burkholderiales</taxon>
        <taxon>Comamonadaceae</taxon>
        <taxon>Variovorax</taxon>
    </lineage>
</organism>
<evidence type="ECO:0000313" key="2">
    <source>
        <dbReference type="Proteomes" id="UP000217154"/>
    </source>
</evidence>
<dbReference type="Proteomes" id="UP000217154">
    <property type="component" value="Chromosome"/>
</dbReference>
<proteinExistence type="predicted"/>
<dbReference type="KEGG" id="vbo:CKY39_25240"/>
<dbReference type="AlphaFoldDB" id="A0A286SFE8"/>
<gene>
    <name evidence="1" type="ORF">CKY39_25240</name>
</gene>
<dbReference type="EMBL" id="CP023284">
    <property type="protein sequence ID" value="ATA57905.1"/>
    <property type="molecule type" value="Genomic_DNA"/>
</dbReference>
<protein>
    <submittedName>
        <fullName evidence="1">Uncharacterized protein</fullName>
    </submittedName>
</protein>
<sequence>MQPADDDEPPYVKSPLSRRLTRHGVTVQVEIYGDGEGKWILEVVDAHWSSHVWDDHFETDQQALAEAIRALEEETIDFIDPPPPESGNLH</sequence>
<reference evidence="1 2" key="1">
    <citation type="submission" date="2017-09" db="EMBL/GenBank/DDBJ databases">
        <title>The diverse metabolic capabilities of V. boronicumulans make it an excellent choice for continued studies on novel biodegradation.</title>
        <authorList>
            <person name="Sun S."/>
        </authorList>
    </citation>
    <scope>NUCLEOTIDE SEQUENCE [LARGE SCALE GENOMIC DNA]</scope>
    <source>
        <strain evidence="1 2">J1</strain>
    </source>
</reference>
<evidence type="ECO:0000313" key="1">
    <source>
        <dbReference type="EMBL" id="ATA57905.1"/>
    </source>
</evidence>
<name>A0A286SFE8_9BURK</name>